<keyword evidence="2" id="KW-0812">Transmembrane</keyword>
<proteinExistence type="predicted"/>
<keyword evidence="2" id="KW-0472">Membrane</keyword>
<dbReference type="AlphaFoldDB" id="A0A9P3GL43"/>
<keyword evidence="4" id="KW-1185">Reference proteome</keyword>
<feature type="compositionally biased region" description="Low complexity" evidence="1">
    <location>
        <begin position="1"/>
        <end position="11"/>
    </location>
</feature>
<dbReference type="Proteomes" id="UP000703269">
    <property type="component" value="Unassembled WGS sequence"/>
</dbReference>
<feature type="compositionally biased region" description="Low complexity" evidence="1">
    <location>
        <begin position="266"/>
        <end position="282"/>
    </location>
</feature>
<feature type="region of interest" description="Disordered" evidence="1">
    <location>
        <begin position="1"/>
        <end position="36"/>
    </location>
</feature>
<feature type="compositionally biased region" description="Low complexity" evidence="1">
    <location>
        <begin position="18"/>
        <end position="36"/>
    </location>
</feature>
<organism evidence="3 4">
    <name type="scientific">Phanerochaete sordida</name>
    <dbReference type="NCBI Taxonomy" id="48140"/>
    <lineage>
        <taxon>Eukaryota</taxon>
        <taxon>Fungi</taxon>
        <taxon>Dikarya</taxon>
        <taxon>Basidiomycota</taxon>
        <taxon>Agaricomycotina</taxon>
        <taxon>Agaricomycetes</taxon>
        <taxon>Polyporales</taxon>
        <taxon>Phanerochaetaceae</taxon>
        <taxon>Phanerochaete</taxon>
    </lineage>
</organism>
<feature type="compositionally biased region" description="Basic and acidic residues" evidence="1">
    <location>
        <begin position="326"/>
        <end position="337"/>
    </location>
</feature>
<comment type="caution">
    <text evidence="3">The sequence shown here is derived from an EMBL/GenBank/DDBJ whole genome shotgun (WGS) entry which is preliminary data.</text>
</comment>
<protein>
    <submittedName>
        <fullName evidence="3">Uncharacterized protein</fullName>
    </submittedName>
</protein>
<sequence length="337" mass="38123">MSYVYQGQQPYQGPPPGLQQQGQPQGQQQPQGQTTYQPPYQQQYQQYQPYVAPQAIFPTAFILRYTPHQEPDPAVPDQLKSFFTDDVWAARIPAIVRTASRYYKHGLEWIWLILTFGSVIAVPIATYFLVLPHLPEDPEDKDDDGEHHFFHWGGFDRVWKARLIALAVWIALMFLFFMPMKIWKSKGKAAVNQMLAQWEAEDKAVRPAGAVYPTLKMKQPGIISKNIKINVVIPPGPAPSLYQPGARVPPYLANPPVDPAASQFYQQPQSQQQQQQQQQQQPEGQWGPPSAGWGNRTGYGSEAQVPLYNGRDERVPGYAGMPVAQPDEKNPFEDVKV</sequence>
<accession>A0A9P3GL43</accession>
<keyword evidence="2" id="KW-1133">Transmembrane helix</keyword>
<evidence type="ECO:0000256" key="2">
    <source>
        <dbReference type="SAM" id="Phobius"/>
    </source>
</evidence>
<name>A0A9P3GL43_9APHY</name>
<dbReference type="OrthoDB" id="2504001at2759"/>
<feature type="transmembrane region" description="Helical" evidence="2">
    <location>
        <begin position="109"/>
        <end position="130"/>
    </location>
</feature>
<dbReference type="EMBL" id="BPQB01000049">
    <property type="protein sequence ID" value="GJE95464.1"/>
    <property type="molecule type" value="Genomic_DNA"/>
</dbReference>
<feature type="region of interest" description="Disordered" evidence="1">
    <location>
        <begin position="259"/>
        <end position="337"/>
    </location>
</feature>
<evidence type="ECO:0000313" key="3">
    <source>
        <dbReference type="EMBL" id="GJE95464.1"/>
    </source>
</evidence>
<gene>
    <name evidence="3" type="ORF">PsYK624_116480</name>
</gene>
<reference evidence="3 4" key="1">
    <citation type="submission" date="2021-08" db="EMBL/GenBank/DDBJ databases">
        <title>Draft Genome Sequence of Phanerochaete sordida strain YK-624.</title>
        <authorList>
            <person name="Mori T."/>
            <person name="Dohra H."/>
            <person name="Suzuki T."/>
            <person name="Kawagishi H."/>
            <person name="Hirai H."/>
        </authorList>
    </citation>
    <scope>NUCLEOTIDE SEQUENCE [LARGE SCALE GENOMIC DNA]</scope>
    <source>
        <strain evidence="3 4">YK-624</strain>
    </source>
</reference>
<evidence type="ECO:0000256" key="1">
    <source>
        <dbReference type="SAM" id="MobiDB-lite"/>
    </source>
</evidence>
<evidence type="ECO:0000313" key="4">
    <source>
        <dbReference type="Proteomes" id="UP000703269"/>
    </source>
</evidence>
<feature type="transmembrane region" description="Helical" evidence="2">
    <location>
        <begin position="159"/>
        <end position="178"/>
    </location>
</feature>